<sequence length="42" mass="4989">MQPISYARHHFPAEIMRHAVWLYLRFGLSYRDGPGRTARCRA</sequence>
<evidence type="ECO:0000313" key="2">
    <source>
        <dbReference type="Proteomes" id="UP000008207"/>
    </source>
</evidence>
<keyword evidence="2" id="KW-1185">Reference proteome</keyword>
<evidence type="ECO:0000313" key="1">
    <source>
        <dbReference type="EMBL" id="ACL57960.1"/>
    </source>
</evidence>
<organism evidence="1 2">
    <name type="scientific">Methylobacterium nodulans (strain LMG 21967 / CNCM I-2342 / ORS 2060)</name>
    <dbReference type="NCBI Taxonomy" id="460265"/>
    <lineage>
        <taxon>Bacteria</taxon>
        <taxon>Pseudomonadati</taxon>
        <taxon>Pseudomonadota</taxon>
        <taxon>Alphaproteobacteria</taxon>
        <taxon>Hyphomicrobiales</taxon>
        <taxon>Methylobacteriaceae</taxon>
        <taxon>Methylobacterium</taxon>
    </lineage>
</organism>
<gene>
    <name evidence="1" type="ordered locus">Mnod_3017</name>
</gene>
<reference evidence="1 2" key="1">
    <citation type="submission" date="2009-01" db="EMBL/GenBank/DDBJ databases">
        <title>Complete sequence of chromosome of Methylobacterium nodulans ORS 2060.</title>
        <authorList>
            <consortium name="US DOE Joint Genome Institute"/>
            <person name="Lucas S."/>
            <person name="Copeland A."/>
            <person name="Lapidus A."/>
            <person name="Glavina del Rio T."/>
            <person name="Dalin E."/>
            <person name="Tice H."/>
            <person name="Bruce D."/>
            <person name="Goodwin L."/>
            <person name="Pitluck S."/>
            <person name="Sims D."/>
            <person name="Brettin T."/>
            <person name="Detter J.C."/>
            <person name="Han C."/>
            <person name="Larimer F."/>
            <person name="Land M."/>
            <person name="Hauser L."/>
            <person name="Kyrpides N."/>
            <person name="Ivanova N."/>
            <person name="Marx C.J."/>
            <person name="Richardson P."/>
        </authorList>
    </citation>
    <scope>NUCLEOTIDE SEQUENCE [LARGE SCALE GENOMIC DNA]</scope>
    <source>
        <strain evidence="2">LMG 21967 / CNCM I-2342 / ORS 2060</strain>
    </source>
</reference>
<dbReference type="AlphaFoldDB" id="B8II91"/>
<name>B8II91_METNO</name>
<proteinExistence type="predicted"/>
<protein>
    <recommendedName>
        <fullName evidence="3">Transposase</fullName>
    </recommendedName>
</protein>
<dbReference type="Proteomes" id="UP000008207">
    <property type="component" value="Chromosome"/>
</dbReference>
<dbReference type="EMBL" id="CP001349">
    <property type="protein sequence ID" value="ACL57960.1"/>
    <property type="molecule type" value="Genomic_DNA"/>
</dbReference>
<accession>B8II91</accession>
<dbReference type="eggNOG" id="COG3316">
    <property type="taxonomic scope" value="Bacteria"/>
</dbReference>
<dbReference type="STRING" id="460265.Mnod_3017"/>
<dbReference type="KEGG" id="mno:Mnod_3017"/>
<dbReference type="HOGENOM" id="CLU_3253950_0_0_5"/>
<evidence type="ECO:0008006" key="3">
    <source>
        <dbReference type="Google" id="ProtNLM"/>
    </source>
</evidence>